<keyword evidence="2" id="KW-0732">Signal</keyword>
<dbReference type="STRING" id="53326.A0A016WPR5"/>
<gene>
    <name evidence="3" type="primary">Acey_s0585.g315</name>
    <name evidence="3" type="ORF">Y032_0585g315</name>
</gene>
<name>A0A016WPR5_9BILA</name>
<keyword evidence="4" id="KW-1185">Reference proteome</keyword>
<proteinExistence type="predicted"/>
<protein>
    <submittedName>
        <fullName evidence="3">Uncharacterized protein</fullName>
    </submittedName>
</protein>
<dbReference type="EMBL" id="JARK01000185">
    <property type="protein sequence ID" value="EYC41013.1"/>
    <property type="molecule type" value="Genomic_DNA"/>
</dbReference>
<evidence type="ECO:0000256" key="1">
    <source>
        <dbReference type="SAM" id="MobiDB-lite"/>
    </source>
</evidence>
<reference evidence="4" key="1">
    <citation type="journal article" date="2015" name="Nat. Genet.">
        <title>The genome and transcriptome of the zoonotic hookworm Ancylostoma ceylanicum identify infection-specific gene families.</title>
        <authorList>
            <person name="Schwarz E.M."/>
            <person name="Hu Y."/>
            <person name="Antoshechkin I."/>
            <person name="Miller M.M."/>
            <person name="Sternberg P.W."/>
            <person name="Aroian R.V."/>
        </authorList>
    </citation>
    <scope>NUCLEOTIDE SEQUENCE</scope>
    <source>
        <strain evidence="4">HY135</strain>
    </source>
</reference>
<sequence length="142" mass="16834">MRLYLSIVILAAVYASKTWKMCARVIKKVDGLHRSCLRRIMRIRYVDRVFNQEVLRRCDTTRMHVAITQRRLRFASHILRMPQHRIPRSAMSWTPSVSKRPTGRPGNTLRQAFTNDLKLMDISKEKSEALAHDRQQWREFVA</sequence>
<feature type="chain" id="PRO_5012926617" evidence="2">
    <location>
        <begin position="16"/>
        <end position="142"/>
    </location>
</feature>
<comment type="caution">
    <text evidence="3">The sequence shown here is derived from an EMBL/GenBank/DDBJ whole genome shotgun (WGS) entry which is preliminary data.</text>
</comment>
<dbReference type="OrthoDB" id="5862822at2759"/>
<feature type="signal peptide" evidence="2">
    <location>
        <begin position="1"/>
        <end position="15"/>
    </location>
</feature>
<dbReference type="Proteomes" id="UP000024635">
    <property type="component" value="Unassembled WGS sequence"/>
</dbReference>
<accession>A0A016WPR5</accession>
<dbReference type="PANTHER" id="PTHR47027:SF25">
    <property type="entry name" value="REVERSE TRANSCRIPTASE DOMAIN-CONTAINING PROTEIN"/>
    <property type="match status" value="1"/>
</dbReference>
<evidence type="ECO:0000313" key="3">
    <source>
        <dbReference type="EMBL" id="EYC41013.1"/>
    </source>
</evidence>
<organism evidence="3 4">
    <name type="scientific">Ancylostoma ceylanicum</name>
    <dbReference type="NCBI Taxonomy" id="53326"/>
    <lineage>
        <taxon>Eukaryota</taxon>
        <taxon>Metazoa</taxon>
        <taxon>Ecdysozoa</taxon>
        <taxon>Nematoda</taxon>
        <taxon>Chromadorea</taxon>
        <taxon>Rhabditida</taxon>
        <taxon>Rhabditina</taxon>
        <taxon>Rhabditomorpha</taxon>
        <taxon>Strongyloidea</taxon>
        <taxon>Ancylostomatidae</taxon>
        <taxon>Ancylostomatinae</taxon>
        <taxon>Ancylostoma</taxon>
    </lineage>
</organism>
<dbReference type="AlphaFoldDB" id="A0A016WPR5"/>
<dbReference type="PANTHER" id="PTHR47027">
    <property type="entry name" value="REVERSE TRANSCRIPTASE DOMAIN-CONTAINING PROTEIN"/>
    <property type="match status" value="1"/>
</dbReference>
<feature type="region of interest" description="Disordered" evidence="1">
    <location>
        <begin position="90"/>
        <end position="109"/>
    </location>
</feature>
<evidence type="ECO:0000313" key="4">
    <source>
        <dbReference type="Proteomes" id="UP000024635"/>
    </source>
</evidence>
<evidence type="ECO:0000256" key="2">
    <source>
        <dbReference type="SAM" id="SignalP"/>
    </source>
</evidence>